<dbReference type="EMBL" id="NRDI02000009">
    <property type="protein sequence ID" value="KAI1513308.1"/>
    <property type="molecule type" value="Genomic_DNA"/>
</dbReference>
<keyword evidence="5" id="KW-1185">Reference proteome</keyword>
<sequence>MPGPGLPNQLAKFAPDSLDQRTSPTGPTVATSTHRDQIKAILEPFRWIQLIIS</sequence>
<reference evidence="3" key="2">
    <citation type="submission" date="2021-05" db="EMBL/GenBank/DDBJ databases">
        <authorList>
            <person name="Moolhuijzen P.M."/>
            <person name="Moffat C.S."/>
        </authorList>
    </citation>
    <scope>NUCLEOTIDE SEQUENCE</scope>
    <source>
        <strain evidence="3">86-124</strain>
    </source>
</reference>
<evidence type="ECO:0000313" key="3">
    <source>
        <dbReference type="EMBL" id="KAI1513308.1"/>
    </source>
</evidence>
<feature type="compositionally biased region" description="Polar residues" evidence="1">
    <location>
        <begin position="20"/>
        <end position="32"/>
    </location>
</feature>
<name>A0A2W1DBY5_9PLEO</name>
<protein>
    <submittedName>
        <fullName evidence="2">Uncharacterized protein</fullName>
    </submittedName>
</protein>
<proteinExistence type="predicted"/>
<evidence type="ECO:0000313" key="5">
    <source>
        <dbReference type="Proteomes" id="UP000249757"/>
    </source>
</evidence>
<evidence type="ECO:0000313" key="4">
    <source>
        <dbReference type="Proteomes" id="UP000245464"/>
    </source>
</evidence>
<dbReference type="Proteomes" id="UP000245464">
    <property type="component" value="Chromosome 1"/>
</dbReference>
<evidence type="ECO:0000256" key="1">
    <source>
        <dbReference type="SAM" id="MobiDB-lite"/>
    </source>
</evidence>
<dbReference type="EMBL" id="NQIK02000001">
    <property type="protein sequence ID" value="KAF7577352.1"/>
    <property type="molecule type" value="Genomic_DNA"/>
</dbReference>
<reference evidence="3" key="3">
    <citation type="journal article" date="2022" name="bioRxiv">
        <title>A global pangenome for the wheat fungal pathogen Pyrenophora tritici-repentis and prediction of effector protein structural homology.</title>
        <authorList>
            <person name="Moolhuijzen P."/>
            <person name="See P.T."/>
            <person name="Shi G."/>
            <person name="Powell H.R."/>
            <person name="Cockram J."/>
            <person name="Jorgensen L.N."/>
            <person name="Benslimane H."/>
            <person name="Strelkov S.E."/>
            <person name="Turner J."/>
            <person name="Liu Z."/>
            <person name="Moffat C.S."/>
        </authorList>
    </citation>
    <scope>NUCLEOTIDE SEQUENCE</scope>
    <source>
        <strain evidence="3">86-124</strain>
    </source>
</reference>
<comment type="caution">
    <text evidence="2">The sequence shown here is derived from an EMBL/GenBank/DDBJ whole genome shotgun (WGS) entry which is preliminary data.</text>
</comment>
<reference evidence="2 4" key="1">
    <citation type="journal article" date="2018" name="BMC Genomics">
        <title>Comparative genomics of the wheat fungal pathogen Pyrenophora tritici-repentis reveals chromosomal variations and genome plasticity.</title>
        <authorList>
            <person name="Moolhuijzen P."/>
            <person name="See P.T."/>
            <person name="Hane J.K."/>
            <person name="Shi G."/>
            <person name="Liu Z."/>
            <person name="Oliver R.P."/>
            <person name="Moffat C.S."/>
        </authorList>
    </citation>
    <scope>NUCLEOTIDE SEQUENCE [LARGE SCALE GENOMIC DNA]</scope>
    <source>
        <strain evidence="2">M4</strain>
    </source>
</reference>
<dbReference type="Proteomes" id="UP000249757">
    <property type="component" value="Unassembled WGS sequence"/>
</dbReference>
<organism evidence="2 4">
    <name type="scientific">Pyrenophora tritici-repentis</name>
    <dbReference type="NCBI Taxonomy" id="45151"/>
    <lineage>
        <taxon>Eukaryota</taxon>
        <taxon>Fungi</taxon>
        <taxon>Dikarya</taxon>
        <taxon>Ascomycota</taxon>
        <taxon>Pezizomycotina</taxon>
        <taxon>Dothideomycetes</taxon>
        <taxon>Pleosporomycetidae</taxon>
        <taxon>Pleosporales</taxon>
        <taxon>Pleosporineae</taxon>
        <taxon>Pleosporaceae</taxon>
        <taxon>Pyrenophora</taxon>
    </lineage>
</organism>
<feature type="region of interest" description="Disordered" evidence="1">
    <location>
        <begin position="1"/>
        <end position="32"/>
    </location>
</feature>
<evidence type="ECO:0000313" key="2">
    <source>
        <dbReference type="EMBL" id="KAF7577352.1"/>
    </source>
</evidence>
<reference evidence="5" key="4">
    <citation type="journal article" date="2022" name="Microb. Genom.">
        <title>A global pangenome for the wheat fungal pathogen Pyrenophora tritici-repentis and prediction of effector protein structural homology.</title>
        <authorList>
            <person name="Moolhuijzen P.M."/>
            <person name="See P.T."/>
            <person name="Shi G."/>
            <person name="Powell H.R."/>
            <person name="Cockram J."/>
            <person name="Jorgensen L.N."/>
            <person name="Benslimane H."/>
            <person name="Strelkov S.E."/>
            <person name="Turner J."/>
            <person name="Liu Z."/>
            <person name="Moffat C.S."/>
        </authorList>
    </citation>
    <scope>NUCLEOTIDE SEQUENCE [LARGE SCALE GENOMIC DNA]</scope>
</reference>
<accession>A0A2W1DBY5</accession>
<dbReference type="AlphaFoldDB" id="A0A2W1DBY5"/>
<gene>
    <name evidence="3" type="ORF">Ptr86124_007210</name>
    <name evidence="2" type="ORF">PtrM4_015920</name>
</gene>